<dbReference type="NCBIfam" id="TIGR02614">
    <property type="entry name" value="ftsW"/>
    <property type="match status" value="1"/>
</dbReference>
<evidence type="ECO:0000256" key="17">
    <source>
        <dbReference type="ARBA" id="ARBA00041185"/>
    </source>
</evidence>
<proteinExistence type="inferred from homology"/>
<feature type="transmembrane region" description="Helical" evidence="21">
    <location>
        <begin position="45"/>
        <end position="62"/>
    </location>
</feature>
<keyword evidence="6" id="KW-0808">Transferase</keyword>
<comment type="subcellular location">
    <subcellularLocation>
        <location evidence="1">Cell membrane</location>
        <topology evidence="1">Multi-pass membrane protein</topology>
    </subcellularLocation>
</comment>
<feature type="transmembrane region" description="Helical" evidence="21">
    <location>
        <begin position="302"/>
        <end position="327"/>
    </location>
</feature>
<evidence type="ECO:0000256" key="10">
    <source>
        <dbReference type="ARBA" id="ARBA00022989"/>
    </source>
</evidence>
<dbReference type="InterPro" id="IPR013437">
    <property type="entry name" value="FtsW"/>
</dbReference>
<feature type="transmembrane region" description="Helical" evidence="21">
    <location>
        <begin position="102"/>
        <end position="128"/>
    </location>
</feature>
<feature type="transmembrane region" description="Helical" evidence="21">
    <location>
        <begin position="140"/>
        <end position="158"/>
    </location>
</feature>
<dbReference type="PANTHER" id="PTHR30474:SF2">
    <property type="entry name" value="PEPTIDOGLYCAN GLYCOSYLTRANSFERASE FTSW-RELATED"/>
    <property type="match status" value="1"/>
</dbReference>
<evidence type="ECO:0000256" key="3">
    <source>
        <dbReference type="ARBA" id="ARBA00022475"/>
    </source>
</evidence>
<comment type="similarity">
    <text evidence="16">Belongs to the SEDS family. FtsW subfamily.</text>
</comment>
<evidence type="ECO:0000256" key="21">
    <source>
        <dbReference type="SAM" id="Phobius"/>
    </source>
</evidence>
<dbReference type="InterPro" id="IPR001182">
    <property type="entry name" value="FtsW/RodA"/>
</dbReference>
<comment type="pathway">
    <text evidence="2">Cell wall biogenesis; peptidoglycan biosynthesis.</text>
</comment>
<keyword evidence="10 21" id="KW-1133">Transmembrane helix</keyword>
<keyword evidence="5" id="KW-0328">Glycosyltransferase</keyword>
<dbReference type="GO" id="GO:0051301">
    <property type="term" value="P:cell division"/>
    <property type="evidence" value="ECO:0007669"/>
    <property type="project" value="UniProtKB-KW"/>
</dbReference>
<evidence type="ECO:0000256" key="20">
    <source>
        <dbReference type="ARBA" id="ARBA00049902"/>
    </source>
</evidence>
<evidence type="ECO:0000256" key="13">
    <source>
        <dbReference type="ARBA" id="ARBA00023316"/>
    </source>
</evidence>
<dbReference type="Pfam" id="PF01098">
    <property type="entry name" value="FTSW_RODA_SPOVE"/>
    <property type="match status" value="1"/>
</dbReference>
<keyword evidence="9" id="KW-0573">Peptidoglycan synthesis</keyword>
<evidence type="ECO:0000256" key="14">
    <source>
        <dbReference type="ARBA" id="ARBA00032370"/>
    </source>
</evidence>
<feature type="transmembrane region" description="Helical" evidence="21">
    <location>
        <begin position="265"/>
        <end position="290"/>
    </location>
</feature>
<dbReference type="GO" id="GO:0008955">
    <property type="term" value="F:peptidoglycan glycosyltransferase activity"/>
    <property type="evidence" value="ECO:0007669"/>
    <property type="project" value="UniProtKB-EC"/>
</dbReference>
<gene>
    <name evidence="22" type="ORF">A2257_03735</name>
</gene>
<evidence type="ECO:0000256" key="9">
    <source>
        <dbReference type="ARBA" id="ARBA00022984"/>
    </source>
</evidence>
<evidence type="ECO:0000256" key="7">
    <source>
        <dbReference type="ARBA" id="ARBA00022692"/>
    </source>
</evidence>
<dbReference type="GO" id="GO:0008360">
    <property type="term" value="P:regulation of cell shape"/>
    <property type="evidence" value="ECO:0007669"/>
    <property type="project" value="UniProtKB-KW"/>
</dbReference>
<feature type="transmembrane region" description="Helical" evidence="21">
    <location>
        <begin position="74"/>
        <end position="96"/>
    </location>
</feature>
<dbReference type="Proteomes" id="UP000177407">
    <property type="component" value="Unassembled WGS sequence"/>
</dbReference>
<evidence type="ECO:0000256" key="4">
    <source>
        <dbReference type="ARBA" id="ARBA00022618"/>
    </source>
</evidence>
<feature type="transmembrane region" description="Helical" evidence="21">
    <location>
        <begin position="339"/>
        <end position="360"/>
    </location>
</feature>
<reference evidence="22 23" key="1">
    <citation type="journal article" date="2016" name="Nat. Commun.">
        <title>Thousands of microbial genomes shed light on interconnected biogeochemical processes in an aquifer system.</title>
        <authorList>
            <person name="Anantharaman K."/>
            <person name="Brown C.T."/>
            <person name="Hug L.A."/>
            <person name="Sharon I."/>
            <person name="Castelle C.J."/>
            <person name="Probst A.J."/>
            <person name="Thomas B.C."/>
            <person name="Singh A."/>
            <person name="Wilkins M.J."/>
            <person name="Karaoz U."/>
            <person name="Brodie E.L."/>
            <person name="Williams K.H."/>
            <person name="Hubbard S.S."/>
            <person name="Banfield J.F."/>
        </authorList>
    </citation>
    <scope>NUCLEOTIDE SEQUENCE [LARGE SCALE GENOMIC DNA]</scope>
</reference>
<evidence type="ECO:0000313" key="22">
    <source>
        <dbReference type="EMBL" id="OGF21522.1"/>
    </source>
</evidence>
<keyword evidence="12" id="KW-0131">Cell cycle</keyword>
<evidence type="ECO:0000256" key="19">
    <source>
        <dbReference type="ARBA" id="ARBA00044770"/>
    </source>
</evidence>
<dbReference type="PROSITE" id="PS00428">
    <property type="entry name" value="FTSW_RODA_SPOVE"/>
    <property type="match status" value="1"/>
</dbReference>
<keyword evidence="8" id="KW-0133">Cell shape</keyword>
<dbReference type="EC" id="2.4.99.28" evidence="19"/>
<accession>A0A1F5S4P0</accession>
<protein>
    <recommendedName>
        <fullName evidence="17">Probable peptidoglycan glycosyltransferase FtsW</fullName>
        <ecNumber evidence="19">2.4.99.28</ecNumber>
    </recommendedName>
    <alternativeName>
        <fullName evidence="18">Cell division protein FtsW</fullName>
    </alternativeName>
    <alternativeName>
        <fullName evidence="15">Cell wall polymerase</fullName>
    </alternativeName>
    <alternativeName>
        <fullName evidence="14">Peptidoglycan polymerase</fullName>
    </alternativeName>
</protein>
<dbReference type="GO" id="GO:0009252">
    <property type="term" value="P:peptidoglycan biosynthetic process"/>
    <property type="evidence" value="ECO:0007669"/>
    <property type="project" value="UniProtKB-KW"/>
</dbReference>
<dbReference type="AlphaFoldDB" id="A0A1F5S4P0"/>
<evidence type="ECO:0000256" key="16">
    <source>
        <dbReference type="ARBA" id="ARBA00038053"/>
    </source>
</evidence>
<feature type="transmembrane region" description="Helical" evidence="21">
    <location>
        <begin position="188"/>
        <end position="208"/>
    </location>
</feature>
<sequence length="366" mass="39578">MREKPDYFFIGLVWVIVVFGLVMLSSASSAVAFNKFGDNYWYLKHQLFFGLLPGILAFLFFLKIDYRKLKKFALPLLVISIALLLLVFIPGLGVSYGRARNWINIFGMSLQPAEIVKLTFLIYLAAWLGEKNGTKQMGDASSSFIPFVSIFGLIVFLIAAQPDIGTLSIIIVMALSVYFAAGAPFSHMGIIGAGGAVMFFTLIKIAPYRAARLMTFLNPGLDPQGVGYHINQALLAVGSGGLFGLGLGLSRQKFQYLPEVAGDSIFAIISEELGFIFAAGLIVAFIFLALRGYRIAKTAHDGFGRLLAVGITSWFVFQAFINIGAMLGLMPLTGVPLPFVSYGGTAMTIGLAAMGMMGSVSKYCKS</sequence>
<keyword evidence="3" id="KW-1003">Cell membrane</keyword>
<evidence type="ECO:0000256" key="5">
    <source>
        <dbReference type="ARBA" id="ARBA00022676"/>
    </source>
</evidence>
<evidence type="ECO:0000256" key="12">
    <source>
        <dbReference type="ARBA" id="ARBA00023306"/>
    </source>
</evidence>
<evidence type="ECO:0000256" key="1">
    <source>
        <dbReference type="ARBA" id="ARBA00004651"/>
    </source>
</evidence>
<keyword evidence="13" id="KW-0961">Cell wall biogenesis/degradation</keyword>
<dbReference type="GO" id="GO:0005886">
    <property type="term" value="C:plasma membrane"/>
    <property type="evidence" value="ECO:0007669"/>
    <property type="project" value="UniProtKB-SubCell"/>
</dbReference>
<keyword evidence="7 21" id="KW-0812">Transmembrane</keyword>
<evidence type="ECO:0000256" key="11">
    <source>
        <dbReference type="ARBA" id="ARBA00023136"/>
    </source>
</evidence>
<evidence type="ECO:0000256" key="18">
    <source>
        <dbReference type="ARBA" id="ARBA00041418"/>
    </source>
</evidence>
<feature type="transmembrane region" description="Helical" evidence="21">
    <location>
        <begin position="164"/>
        <end position="181"/>
    </location>
</feature>
<evidence type="ECO:0000256" key="8">
    <source>
        <dbReference type="ARBA" id="ARBA00022960"/>
    </source>
</evidence>
<dbReference type="EMBL" id="MFGA01000005">
    <property type="protein sequence ID" value="OGF21522.1"/>
    <property type="molecule type" value="Genomic_DNA"/>
</dbReference>
<evidence type="ECO:0000256" key="6">
    <source>
        <dbReference type="ARBA" id="ARBA00022679"/>
    </source>
</evidence>
<dbReference type="InterPro" id="IPR018365">
    <property type="entry name" value="Cell_cycle_FtsW-rel_CS"/>
</dbReference>
<dbReference type="PANTHER" id="PTHR30474">
    <property type="entry name" value="CELL CYCLE PROTEIN"/>
    <property type="match status" value="1"/>
</dbReference>
<keyword evidence="11 21" id="KW-0472">Membrane</keyword>
<dbReference type="GO" id="GO:0071555">
    <property type="term" value="P:cell wall organization"/>
    <property type="evidence" value="ECO:0007669"/>
    <property type="project" value="UniProtKB-KW"/>
</dbReference>
<evidence type="ECO:0000256" key="15">
    <source>
        <dbReference type="ARBA" id="ARBA00033270"/>
    </source>
</evidence>
<dbReference type="GO" id="GO:0032153">
    <property type="term" value="C:cell division site"/>
    <property type="evidence" value="ECO:0007669"/>
    <property type="project" value="TreeGrafter"/>
</dbReference>
<feature type="transmembrane region" description="Helical" evidence="21">
    <location>
        <begin position="7"/>
        <end position="33"/>
    </location>
</feature>
<evidence type="ECO:0000313" key="23">
    <source>
        <dbReference type="Proteomes" id="UP000177407"/>
    </source>
</evidence>
<keyword evidence="4 22" id="KW-0132">Cell division</keyword>
<evidence type="ECO:0000256" key="2">
    <source>
        <dbReference type="ARBA" id="ARBA00004752"/>
    </source>
</evidence>
<name>A0A1F5S4P0_9BACT</name>
<dbReference type="GO" id="GO:0015648">
    <property type="term" value="F:lipid-linked peptidoglycan transporter activity"/>
    <property type="evidence" value="ECO:0007669"/>
    <property type="project" value="TreeGrafter"/>
</dbReference>
<organism evidence="22 23">
    <name type="scientific">Candidatus Falkowbacteria bacterium RIFOXYA2_FULL_38_12</name>
    <dbReference type="NCBI Taxonomy" id="1797993"/>
    <lineage>
        <taxon>Bacteria</taxon>
        <taxon>Candidatus Falkowiibacteriota</taxon>
    </lineage>
</organism>
<comment type="caution">
    <text evidence="22">The sequence shown here is derived from an EMBL/GenBank/DDBJ whole genome shotgun (WGS) entry which is preliminary data.</text>
</comment>
<comment type="catalytic activity">
    <reaction evidence="20">
        <text>[GlcNAc-(1-&gt;4)-Mur2Ac(oyl-L-Ala-gamma-D-Glu-L-Lys-D-Ala-D-Ala)](n)-di-trans,octa-cis-undecaprenyl diphosphate + beta-D-GlcNAc-(1-&gt;4)-Mur2Ac(oyl-L-Ala-gamma-D-Glu-L-Lys-D-Ala-D-Ala)-di-trans,octa-cis-undecaprenyl diphosphate = [GlcNAc-(1-&gt;4)-Mur2Ac(oyl-L-Ala-gamma-D-Glu-L-Lys-D-Ala-D-Ala)](n+1)-di-trans,octa-cis-undecaprenyl diphosphate + di-trans,octa-cis-undecaprenyl diphosphate + H(+)</text>
        <dbReference type="Rhea" id="RHEA:23708"/>
        <dbReference type="Rhea" id="RHEA-COMP:9602"/>
        <dbReference type="Rhea" id="RHEA-COMP:9603"/>
        <dbReference type="ChEBI" id="CHEBI:15378"/>
        <dbReference type="ChEBI" id="CHEBI:58405"/>
        <dbReference type="ChEBI" id="CHEBI:60033"/>
        <dbReference type="ChEBI" id="CHEBI:78435"/>
        <dbReference type="EC" id="2.4.99.28"/>
    </reaction>
</comment>